<protein>
    <recommendedName>
        <fullName evidence="3">START domain-containing protein</fullName>
    </recommendedName>
</protein>
<feature type="compositionally biased region" description="Basic and acidic residues" evidence="2">
    <location>
        <begin position="1676"/>
        <end position="1693"/>
    </location>
</feature>
<dbReference type="GeneTree" id="ENSGT00940000164613"/>
<evidence type="ECO:0000256" key="2">
    <source>
        <dbReference type="SAM" id="MobiDB-lite"/>
    </source>
</evidence>
<dbReference type="SUPFAM" id="SSF55961">
    <property type="entry name" value="Bet v1-like"/>
    <property type="match status" value="1"/>
</dbReference>
<organism evidence="4 5">
    <name type="scientific">Kryptolebias marmoratus</name>
    <name type="common">Mangrove killifish</name>
    <name type="synonym">Rivulus marmoratus</name>
    <dbReference type="NCBI Taxonomy" id="37003"/>
    <lineage>
        <taxon>Eukaryota</taxon>
        <taxon>Metazoa</taxon>
        <taxon>Chordata</taxon>
        <taxon>Craniata</taxon>
        <taxon>Vertebrata</taxon>
        <taxon>Euteleostomi</taxon>
        <taxon>Actinopterygii</taxon>
        <taxon>Neopterygii</taxon>
        <taxon>Teleostei</taxon>
        <taxon>Neoteleostei</taxon>
        <taxon>Acanthomorphata</taxon>
        <taxon>Ovalentaria</taxon>
        <taxon>Atherinomorphae</taxon>
        <taxon>Cyprinodontiformes</taxon>
        <taxon>Rivulidae</taxon>
        <taxon>Kryptolebias</taxon>
    </lineage>
</organism>
<feature type="domain" description="START" evidence="3">
    <location>
        <begin position="2424"/>
        <end position="2567"/>
    </location>
</feature>
<evidence type="ECO:0000313" key="5">
    <source>
        <dbReference type="Proteomes" id="UP000264800"/>
    </source>
</evidence>
<keyword evidence="5" id="KW-1185">Reference proteome</keyword>
<reference evidence="4" key="2">
    <citation type="submission" date="2025-09" db="UniProtKB">
        <authorList>
            <consortium name="Ensembl"/>
        </authorList>
    </citation>
    <scope>IDENTIFICATION</scope>
</reference>
<sequence>MGSPLKLRENSYVHRRHSFSADLLSRLYPQRTPIFRHFLKRNKSIERALNSSTASDSDGSRKWVSDECLPRERTQSCSGSVFSGKHQFSENVRQTTKEEPQIQPRLGQLERKPLLPNRDLSFQNRWDQNTATTLKSPPPIATALLPASKENKQITKADKFGSGKSSSINDRSSFYTDTNKLETISKSLSHSMGPRIKTALSKVFRKPPSGVKGRRVLKPLGRIVSKFHWRQRGDKNLKDTKINKDAIKAAVSCEELDQKTQIESHGQRQWHSTEALINKNIGSIERQQGLIRWVEEQEERNEGASDCESLFSLDSLSSAYATALAEQLRHEETSEAESEDSEMSKDSLTVENSRRFSTVKRCRQAVVPVYSLVTDCSFSCQQKSPTAEPCSQKLPVAPAEVYWSQQASSKTRQVDPTIMSPSQISLVADSRDRDTVDELTENFGNMQTTLTGSPGTLSSCSGKEPDNLQALTDAWSSTEAAESPRVDRDSLPLHKEIMIRKAENSSSPTEMNLSNSLCASGSIGLTSTSTEDVNCTALENNLDVLRETRIHATTEDVLNSGNHEDSTCYIEQLQKTETTFSTNTSVCSFNTTLPASDQTGSLIDISQPSRAASIRSHNSTDVHDVMVSDITMSPDTKTFSRNFPSTISVNQVEVQNEMPAALNLFISSIKEKTPDFKEDLNNFRDEWDNYFTKTEDASVKWDETKSSELLVAPPQEVVKLACKTSRKRNKEQQIAFTGGLKIPKRSNSEEVVTFSCTPVDILESTWPKDQKNNNASANKQFGVEPDSRGFYSVCVKGNASDASEIKNKEQKPSGQICEDLRKHEDKSSQCDTTAGDNELVDNKDGAHKKGFEVTANAECRADSHRKQQGSAKHTCKSDAICSAIDLRISEVVKEHMKLSVIGRDVTRKGRSQSMNALSSACHFSFAQNKHTWTEEQLRDEKVNEEKEGTNLCERPLTKRVTSNNTFVTTEQLKSNMSVELKTCVECYNSQENTMNKRLLPQEINDRDEHKVTLPINPVIDDICFKNSDSQTSSDVPDFNADLIQQLQTQLSSSERHKILHETPSTTGRTTNCGCTASEDACTKAKDIYLSKQNSPKTFQHFPTSPVISPAVWSLTEGGLHELQADECHCIQFTLNPAHEGNVELDSSAQAKPSITAQDQLSCQQRYLKHLAMNHHDKHQNLSNSHCNLSELVKNCEKKSDKRGWTFCLMQQDKTLEEVNSKRNTSVEELNLNKSCCSSVTSKEATINPTVVTHGNRTLKDEMIKTKKFRKSKTCPTSPDLSSDEDEEEKNESGLHHSRLTPKWVNLGTQCNSKQKIRSSNEEISPSVSASKSKMAVSNRKSGKGDDYITKRLSLPPRGELHRTDAEKISQYAKRSEAQHKLKCQNSSIHFASSDINPFVHQWQYGDSNQQKSPVFGSAADLSSKSPLLNNSEKRITRCCSAENGLNGQISPFNSHLSAYATNKGLSSTLSSIEDYKKMSKDAHSCSVNSSSSGNDAAGGFGTNSSQVDEIMLVYSEQESTMSKTQAQRSRRRMCEHSTQTEYGAPKRKDRHKRSSTDVPSTQRSKVDVKVSSTWASMENMSAHLTKLIDSTSDLLEDVQGMRTGDVRKSSSRSINVSYNEPTKQHCSTLTTLDVGIQTEEITEVGVHPRPREQSNSHEINVIVKVISSEGVRVSQEKTVDSVMKHETHTDEKMQSMPDLRLSKSELDPLRSACTNTAFDCHRRVKSVLSQPLKHSTPESLGCRSVAISEIPTRSSKKCCQEHRSPDSSKHPAAFLQRSATYTDRASSPILTLGTRLQLRQGGKQSTHSHTKYKIPRQLSEEDSLTLPSVSDDSQSPRLGCDVSSTKSETGSLERASEGNCSSPQESEKCFLSPRLSLDKYTDTNNRNVSHKDPDQCSSRWQVTSQQWSTSTSQNHISPTLRHIALQKQNFTVDSEDRCTEDDLVSLTPSECNTEVLVNIKPGTSMSPCEDHQRVPEDLPMHNKFTNWSGISHRQQSNKLTSEHRNCAEWSEMESSGLNVEASDRRAVEIMKLRQEREQVMATVPLRTSLTPLTVELTEAKLHYGLGETDALLKILSPRSKEEQQPLTSAPTKQQLYDRHRLSIEGLRREREERLQTYRRARSLSPSKHPCCPHPEAISPPQVSAAIPSRRKEYLQQLRQEVIDSTRLTDPPKGEGQYPPDIEQLLRDYGRAREEAKTEIAKARERLRERTELEKKRLQQLAMSQDIKDDLKHWTRISSSTLCTGSSLSLSSGLTSGYNSSSTVQMKLWNRPVINGKIPRVQGEGCRLRTRPPTCASQSVKTPRTWLSAHDVSLEPPVSSVEPPLTSSPSPPACVRQRAASFGSTSSISTAYQDITSSLISQVLTEVRLASFGDFGSLVLGKATAGWSYQGAERGIQTYYKPSFSPSFHSFLGTGELDKPLDSLWNTVCQISRSHMYNQSVRSMWTRPLDDSTHLVYILTDPSACQLSQPRDFCCISTASKQGGLRVLAMQSVFEESLPRPSVDAIRGEMMPSCWILQPVKRSGQELTRVIYLLQVDLGSPSLPPHLLTTVARRQAAVIADLDVFVSS</sequence>
<feature type="region of interest" description="Disordered" evidence="2">
    <location>
        <begin position="1313"/>
        <end position="1351"/>
    </location>
</feature>
<dbReference type="Pfam" id="PF01852">
    <property type="entry name" value="START"/>
    <property type="match status" value="1"/>
</dbReference>
<dbReference type="PANTHER" id="PTHR47117">
    <property type="entry name" value="STAR-RELATED LIPID TRANSFER PROTEIN 9"/>
    <property type="match status" value="1"/>
</dbReference>
<reference evidence="4" key="1">
    <citation type="submission" date="2025-08" db="UniProtKB">
        <authorList>
            <consortium name="Ensembl"/>
        </authorList>
    </citation>
    <scope>IDENTIFICATION</scope>
</reference>
<feature type="region of interest" description="Disordered" evidence="2">
    <location>
        <begin position="75"/>
        <end position="102"/>
    </location>
</feature>
<dbReference type="OMA" id="IPTEAYW"/>
<feature type="region of interest" description="Disordered" evidence="2">
    <location>
        <begin position="2120"/>
        <end position="2143"/>
    </location>
</feature>
<feature type="region of interest" description="Disordered" evidence="2">
    <location>
        <begin position="1267"/>
        <end position="1300"/>
    </location>
</feature>
<keyword evidence="1" id="KW-0175">Coiled coil</keyword>
<dbReference type="PANTHER" id="PTHR47117:SF1">
    <property type="entry name" value="STAR-RELATED LIPID TRANSFER PROTEIN 9"/>
    <property type="match status" value="1"/>
</dbReference>
<evidence type="ECO:0000313" key="4">
    <source>
        <dbReference type="Ensembl" id="ENSKMAP00000017177.1"/>
    </source>
</evidence>
<dbReference type="InterPro" id="IPR002913">
    <property type="entry name" value="START_lipid-bd_dom"/>
</dbReference>
<feature type="region of interest" description="Disordered" evidence="2">
    <location>
        <begin position="1798"/>
        <end position="1866"/>
    </location>
</feature>
<proteinExistence type="predicted"/>
<dbReference type="Gene3D" id="3.30.530.20">
    <property type="match status" value="1"/>
</dbReference>
<feature type="region of interest" description="Disordered" evidence="2">
    <location>
        <begin position="1483"/>
        <end position="1502"/>
    </location>
</feature>
<accession>A0A3Q3FY10</accession>
<feature type="region of interest" description="Disordered" evidence="2">
    <location>
        <begin position="1676"/>
        <end position="1695"/>
    </location>
</feature>
<dbReference type="STRING" id="37003.ENSKMAP00000017177"/>
<feature type="region of interest" description="Disordered" evidence="2">
    <location>
        <begin position="1517"/>
        <end position="1564"/>
    </location>
</feature>
<name>A0A3Q3FY10_KRYMA</name>
<dbReference type="Proteomes" id="UP000264800">
    <property type="component" value="Unplaced"/>
</dbReference>
<dbReference type="Ensembl" id="ENSKMAT00000017414.1">
    <property type="protein sequence ID" value="ENSKMAP00000017177.1"/>
    <property type="gene ID" value="ENSKMAG00000012811.1"/>
</dbReference>
<evidence type="ECO:0000259" key="3">
    <source>
        <dbReference type="PROSITE" id="PS50848"/>
    </source>
</evidence>
<feature type="compositionally biased region" description="Low complexity" evidence="2">
    <location>
        <begin position="1324"/>
        <end position="1337"/>
    </location>
</feature>
<feature type="compositionally biased region" description="Polar residues" evidence="2">
    <location>
        <begin position="1825"/>
        <end position="1850"/>
    </location>
</feature>
<feature type="region of interest" description="Disordered" evidence="2">
    <location>
        <begin position="1753"/>
        <end position="1773"/>
    </location>
</feature>
<dbReference type="InterPro" id="IPR023393">
    <property type="entry name" value="START-like_dom_sf"/>
</dbReference>
<feature type="compositionally biased region" description="Basic and acidic residues" evidence="2">
    <location>
        <begin position="1758"/>
        <end position="1769"/>
    </location>
</feature>
<dbReference type="PROSITE" id="PS50848">
    <property type="entry name" value="START"/>
    <property type="match status" value="1"/>
</dbReference>
<feature type="coiled-coil region" evidence="1">
    <location>
        <begin position="2181"/>
        <end position="2220"/>
    </location>
</feature>
<feature type="region of interest" description="Disordered" evidence="2">
    <location>
        <begin position="1880"/>
        <end position="1899"/>
    </location>
</feature>
<dbReference type="GO" id="GO:0008289">
    <property type="term" value="F:lipid binding"/>
    <property type="evidence" value="ECO:0007669"/>
    <property type="project" value="InterPro"/>
</dbReference>
<feature type="compositionally biased region" description="Polar residues" evidence="2">
    <location>
        <begin position="1517"/>
        <end position="1527"/>
    </location>
</feature>
<feature type="region of interest" description="Disordered" evidence="2">
    <location>
        <begin position="327"/>
        <end position="350"/>
    </location>
</feature>
<evidence type="ECO:0000256" key="1">
    <source>
        <dbReference type="SAM" id="Coils"/>
    </source>
</evidence>